<name>A0A5C5ZGB2_9BACT</name>
<evidence type="ECO:0000313" key="5">
    <source>
        <dbReference type="Proteomes" id="UP000316213"/>
    </source>
</evidence>
<sequence>MRNAVAALPIQSVLLALVLTIVQTDLSATEDSIQPLRSIQVVEAHQAVAVDASSLYAISNRTIGRYDKESAKFLVRWEAPAKSGIEHLNSGVVIDGKLYCANSNWPAKPLKNTVEIFEAETLKHVESKPFSETQGAINWIDRHQDTWWIAYAFYGDAEVRRTKLVRYDSNWKVTGQWTFPESVIQRFLPNSNSGGAFGPNGQLFVTGHDHAEVYVLDVPADGGELDHVATLPAPIAGQGIVWDDDDLGVLIGIVRGRREVVFMRFSQLSQRELATQPLTVVADFEGASVRDVKIDQDERAISFKPGGDPERGWPCWWYFRVDGISPNDEITLRVRGSDATIGKEKPLAPSWAMPAQATYSVDGDSWLHTDAGERQGESIIYKLKPNASSLYVAWGPPYTPQTSDKFVQEIASGASCATAGVLCHSRGGRPVAMLHVREGSRPSKERFGVWVQARQHAWESGSSWVAQGFIEWIVSDDPKAKWLRQHADIFVIPIMDVDNTATGNGGKNALPHDHNRDWSPQPHWNETLAARRMIEDLIVEQRMSVFLDLHNPAPGDPTFFYILPKDLLQEPMIGLRDRFIDLAYSNIRQIRPMVPMSSKPKVTGASYHPLWRQISANWVSMNGNPDTVSLCLETIWNSPASTTTGYRAVGASLAETVQAYLAERPELPQR</sequence>
<dbReference type="AlphaFoldDB" id="A0A5C5ZGB2"/>
<dbReference type="InterPro" id="IPR050821">
    <property type="entry name" value="Cytosolic_carboxypeptidase"/>
</dbReference>
<comment type="similarity">
    <text evidence="2">Belongs to the peptidase M14 family.</text>
</comment>
<dbReference type="Pfam" id="PF00246">
    <property type="entry name" value="Peptidase_M14"/>
    <property type="match status" value="1"/>
</dbReference>
<comment type="cofactor">
    <cofactor evidence="1">
        <name>Zn(2+)</name>
        <dbReference type="ChEBI" id="CHEBI:29105"/>
    </cofactor>
</comment>
<feature type="active site" description="Proton donor/acceptor" evidence="2">
    <location>
        <position position="663"/>
    </location>
</feature>
<evidence type="ECO:0000256" key="1">
    <source>
        <dbReference type="ARBA" id="ARBA00001947"/>
    </source>
</evidence>
<dbReference type="InterPro" id="IPR000834">
    <property type="entry name" value="Peptidase_M14"/>
</dbReference>
<keyword evidence="4" id="KW-0378">Hydrolase</keyword>
<evidence type="ECO:0000313" key="4">
    <source>
        <dbReference type="EMBL" id="TWT86354.1"/>
    </source>
</evidence>
<organism evidence="4 5">
    <name type="scientific">Neorhodopirellula pilleata</name>
    <dbReference type="NCBI Taxonomy" id="2714738"/>
    <lineage>
        <taxon>Bacteria</taxon>
        <taxon>Pseudomonadati</taxon>
        <taxon>Planctomycetota</taxon>
        <taxon>Planctomycetia</taxon>
        <taxon>Pirellulales</taxon>
        <taxon>Pirellulaceae</taxon>
        <taxon>Neorhodopirellula</taxon>
    </lineage>
</organism>
<comment type="caution">
    <text evidence="4">The sequence shown here is derived from an EMBL/GenBank/DDBJ whole genome shotgun (WGS) entry which is preliminary data.</text>
</comment>
<dbReference type="PROSITE" id="PS52035">
    <property type="entry name" value="PEPTIDASE_M14"/>
    <property type="match status" value="1"/>
</dbReference>
<gene>
    <name evidence="4" type="ORF">Pla100_61030</name>
</gene>
<dbReference type="SUPFAM" id="SSF63829">
    <property type="entry name" value="Calcium-dependent phosphotriesterase"/>
    <property type="match status" value="1"/>
</dbReference>
<dbReference type="PANTHER" id="PTHR12756">
    <property type="entry name" value="CYTOSOLIC CARBOXYPEPTIDASE"/>
    <property type="match status" value="1"/>
</dbReference>
<keyword evidence="4" id="KW-0645">Protease</keyword>
<dbReference type="SUPFAM" id="SSF53187">
    <property type="entry name" value="Zn-dependent exopeptidases"/>
    <property type="match status" value="1"/>
</dbReference>
<keyword evidence="4" id="KW-0121">Carboxypeptidase</keyword>
<dbReference type="Proteomes" id="UP000316213">
    <property type="component" value="Unassembled WGS sequence"/>
</dbReference>
<dbReference type="PANTHER" id="PTHR12756:SF11">
    <property type="entry name" value="CYTOSOLIC CARBOXYPEPTIDASE 1"/>
    <property type="match status" value="1"/>
</dbReference>
<evidence type="ECO:0000259" key="3">
    <source>
        <dbReference type="PROSITE" id="PS52035"/>
    </source>
</evidence>
<dbReference type="GO" id="GO:0008270">
    <property type="term" value="F:zinc ion binding"/>
    <property type="evidence" value="ECO:0007669"/>
    <property type="project" value="InterPro"/>
</dbReference>
<dbReference type="GO" id="GO:0004181">
    <property type="term" value="F:metallocarboxypeptidase activity"/>
    <property type="evidence" value="ECO:0007669"/>
    <property type="project" value="InterPro"/>
</dbReference>
<reference evidence="4 5" key="1">
    <citation type="submission" date="2019-02" db="EMBL/GenBank/DDBJ databases">
        <title>Deep-cultivation of Planctomycetes and their phenomic and genomic characterization uncovers novel biology.</title>
        <authorList>
            <person name="Wiegand S."/>
            <person name="Jogler M."/>
            <person name="Boedeker C."/>
            <person name="Pinto D."/>
            <person name="Vollmers J."/>
            <person name="Rivas-Marin E."/>
            <person name="Kohn T."/>
            <person name="Peeters S.H."/>
            <person name="Heuer A."/>
            <person name="Rast P."/>
            <person name="Oberbeckmann S."/>
            <person name="Bunk B."/>
            <person name="Jeske O."/>
            <person name="Meyerdierks A."/>
            <person name="Storesund J.E."/>
            <person name="Kallscheuer N."/>
            <person name="Luecker S."/>
            <person name="Lage O.M."/>
            <person name="Pohl T."/>
            <person name="Merkel B.J."/>
            <person name="Hornburger P."/>
            <person name="Mueller R.-W."/>
            <person name="Bruemmer F."/>
            <person name="Labrenz M."/>
            <person name="Spormann A.M."/>
            <person name="Op Den Camp H."/>
            <person name="Overmann J."/>
            <person name="Amann R."/>
            <person name="Jetten M.S.M."/>
            <person name="Mascher T."/>
            <person name="Medema M.H."/>
            <person name="Devos D.P."/>
            <person name="Kaster A.-K."/>
            <person name="Ovreas L."/>
            <person name="Rohde M."/>
            <person name="Galperin M.Y."/>
            <person name="Jogler C."/>
        </authorList>
    </citation>
    <scope>NUCLEOTIDE SEQUENCE [LARGE SCALE GENOMIC DNA]</scope>
    <source>
        <strain evidence="4 5">Pla100</strain>
    </source>
</reference>
<feature type="domain" description="Peptidase M14" evidence="3">
    <location>
        <begin position="396"/>
        <end position="670"/>
    </location>
</feature>
<keyword evidence="5" id="KW-1185">Reference proteome</keyword>
<evidence type="ECO:0000256" key="2">
    <source>
        <dbReference type="PROSITE-ProRule" id="PRU01379"/>
    </source>
</evidence>
<dbReference type="EMBL" id="SJPM01000036">
    <property type="protein sequence ID" value="TWT86354.1"/>
    <property type="molecule type" value="Genomic_DNA"/>
</dbReference>
<dbReference type="Pfam" id="PF18027">
    <property type="entry name" value="Pepdidase_M14_N"/>
    <property type="match status" value="1"/>
</dbReference>
<dbReference type="InterPro" id="IPR040626">
    <property type="entry name" value="Pepdidase_M14_N"/>
</dbReference>
<proteinExistence type="inferred from homology"/>
<accession>A0A5C5ZGB2</accession>
<dbReference type="Gene3D" id="2.60.40.3120">
    <property type="match status" value="1"/>
</dbReference>
<dbReference type="Gene3D" id="3.40.630.10">
    <property type="entry name" value="Zn peptidases"/>
    <property type="match status" value="1"/>
</dbReference>
<protein>
    <submittedName>
        <fullName evidence="4">Zinc carboxypeptidase</fullName>
    </submittedName>
</protein>
<dbReference type="GO" id="GO:0006508">
    <property type="term" value="P:proteolysis"/>
    <property type="evidence" value="ECO:0007669"/>
    <property type="project" value="InterPro"/>
</dbReference>